<evidence type="ECO:0000313" key="1">
    <source>
        <dbReference type="EMBL" id="CAK9311150.1"/>
    </source>
</evidence>
<sequence>MDLSPFYGLTFGRSLLRFLRQSIDYCCPYSYHSFNRVRILTSSPNQLVSCTIFQFLDRRKSNHLILILTDPIPFLSWFAVKIMEA</sequence>
<gene>
    <name evidence="1" type="ORF">CITCOLO1_LOCUS2800</name>
</gene>
<name>A0ABP0XWR4_9ROSI</name>
<dbReference type="EMBL" id="OZ021744">
    <property type="protein sequence ID" value="CAK9311150.1"/>
    <property type="molecule type" value="Genomic_DNA"/>
</dbReference>
<protein>
    <submittedName>
        <fullName evidence="1">Uncharacterized protein</fullName>
    </submittedName>
</protein>
<organism evidence="1 2">
    <name type="scientific">Citrullus colocynthis</name>
    <name type="common">colocynth</name>
    <dbReference type="NCBI Taxonomy" id="252529"/>
    <lineage>
        <taxon>Eukaryota</taxon>
        <taxon>Viridiplantae</taxon>
        <taxon>Streptophyta</taxon>
        <taxon>Embryophyta</taxon>
        <taxon>Tracheophyta</taxon>
        <taxon>Spermatophyta</taxon>
        <taxon>Magnoliopsida</taxon>
        <taxon>eudicotyledons</taxon>
        <taxon>Gunneridae</taxon>
        <taxon>Pentapetalae</taxon>
        <taxon>rosids</taxon>
        <taxon>fabids</taxon>
        <taxon>Cucurbitales</taxon>
        <taxon>Cucurbitaceae</taxon>
        <taxon>Benincaseae</taxon>
        <taxon>Citrullus</taxon>
    </lineage>
</organism>
<proteinExistence type="predicted"/>
<keyword evidence="2" id="KW-1185">Reference proteome</keyword>
<evidence type="ECO:0000313" key="2">
    <source>
        <dbReference type="Proteomes" id="UP001642487"/>
    </source>
</evidence>
<reference evidence="1 2" key="1">
    <citation type="submission" date="2024-03" db="EMBL/GenBank/DDBJ databases">
        <authorList>
            <person name="Gkanogiannis A."/>
            <person name="Becerra Lopez-Lavalle L."/>
        </authorList>
    </citation>
    <scope>NUCLEOTIDE SEQUENCE [LARGE SCALE GENOMIC DNA]</scope>
</reference>
<accession>A0ABP0XWR4</accession>
<dbReference type="Proteomes" id="UP001642487">
    <property type="component" value="Chromosome 10"/>
</dbReference>